<keyword evidence="4" id="KW-1003">Cell membrane</keyword>
<sequence length="228" mass="25864">MEDRYLVSTQKTEEKTTQLCLCSFQAEAVASVEQVEKEEIEEEKVIEKPIVKEEPVVEEKPVVEPEIIKELVPEEEPEVKEEPTHEPVVQKVIPKPVVKEVKKKPKPKAKTRTSKKIAKKKQRRQKASSRRANITPAQKNQFLASIRDKINKHKSYPRIAQRRGMQGTIKVEFTILSNGQVGNISVSGPKVFHSSARNAVKSAFPIDTKNAPISLPKSITIKLLYQIR</sequence>
<evidence type="ECO:0000256" key="5">
    <source>
        <dbReference type="ARBA" id="ARBA00022519"/>
    </source>
</evidence>
<evidence type="ECO:0000256" key="10">
    <source>
        <dbReference type="SAM" id="MobiDB-lite"/>
    </source>
</evidence>
<keyword evidence="9" id="KW-0472">Membrane</keyword>
<dbReference type="PROSITE" id="PS52015">
    <property type="entry name" value="TONB_CTD"/>
    <property type="match status" value="1"/>
</dbReference>
<dbReference type="PANTHER" id="PTHR33446">
    <property type="entry name" value="PROTEIN TONB-RELATED"/>
    <property type="match status" value="1"/>
</dbReference>
<evidence type="ECO:0000313" key="12">
    <source>
        <dbReference type="EMBL" id="MDM5263102.1"/>
    </source>
</evidence>
<evidence type="ECO:0000256" key="2">
    <source>
        <dbReference type="ARBA" id="ARBA00006555"/>
    </source>
</evidence>
<evidence type="ECO:0000313" key="13">
    <source>
        <dbReference type="Proteomes" id="UP001169066"/>
    </source>
</evidence>
<reference evidence="12" key="1">
    <citation type="submission" date="2023-01" db="EMBL/GenBank/DDBJ databases">
        <title>Sulfurovum sp. XTW-4 genome assembly.</title>
        <authorList>
            <person name="Wang J."/>
        </authorList>
    </citation>
    <scope>NUCLEOTIDE SEQUENCE</scope>
    <source>
        <strain evidence="12">XTW-4</strain>
    </source>
</reference>
<evidence type="ECO:0000256" key="4">
    <source>
        <dbReference type="ARBA" id="ARBA00022475"/>
    </source>
</evidence>
<keyword evidence="7" id="KW-0653">Protein transport</keyword>
<dbReference type="InterPro" id="IPR037682">
    <property type="entry name" value="TonB_C"/>
</dbReference>
<dbReference type="InterPro" id="IPR003538">
    <property type="entry name" value="TonB"/>
</dbReference>
<dbReference type="SUPFAM" id="SSF74653">
    <property type="entry name" value="TolA/TonB C-terminal domain"/>
    <property type="match status" value="1"/>
</dbReference>
<comment type="subcellular location">
    <subcellularLocation>
        <location evidence="1">Cell inner membrane</location>
        <topology evidence="1">Single-pass membrane protein</topology>
        <orientation evidence="1">Periplasmic side</orientation>
    </subcellularLocation>
</comment>
<keyword evidence="5" id="KW-0997">Cell inner membrane</keyword>
<keyword evidence="8" id="KW-1133">Transmembrane helix</keyword>
<dbReference type="Proteomes" id="UP001169066">
    <property type="component" value="Unassembled WGS sequence"/>
</dbReference>
<accession>A0ABT7QPT1</accession>
<dbReference type="RefSeq" id="WP_289401223.1">
    <property type="nucleotide sequence ID" value="NZ_JAQIBC010000001.1"/>
</dbReference>
<evidence type="ECO:0000256" key="1">
    <source>
        <dbReference type="ARBA" id="ARBA00004383"/>
    </source>
</evidence>
<keyword evidence="3" id="KW-0813">Transport</keyword>
<protein>
    <submittedName>
        <fullName evidence="12">TonB family protein</fullName>
    </submittedName>
</protein>
<dbReference type="Pfam" id="PF03544">
    <property type="entry name" value="TonB_C"/>
    <property type="match status" value="1"/>
</dbReference>
<dbReference type="EMBL" id="JAQIBC010000001">
    <property type="protein sequence ID" value="MDM5263102.1"/>
    <property type="molecule type" value="Genomic_DNA"/>
</dbReference>
<dbReference type="PANTHER" id="PTHR33446:SF2">
    <property type="entry name" value="PROTEIN TONB"/>
    <property type="match status" value="1"/>
</dbReference>
<proteinExistence type="inferred from homology"/>
<evidence type="ECO:0000256" key="7">
    <source>
        <dbReference type="ARBA" id="ARBA00022927"/>
    </source>
</evidence>
<feature type="domain" description="TonB C-terminal" evidence="11">
    <location>
        <begin position="141"/>
        <end position="228"/>
    </location>
</feature>
<evidence type="ECO:0000256" key="9">
    <source>
        <dbReference type="ARBA" id="ARBA00023136"/>
    </source>
</evidence>
<dbReference type="InterPro" id="IPR006260">
    <property type="entry name" value="TonB/TolA_C"/>
</dbReference>
<dbReference type="PRINTS" id="PR01374">
    <property type="entry name" value="TONBPROTEIN"/>
</dbReference>
<evidence type="ECO:0000256" key="8">
    <source>
        <dbReference type="ARBA" id="ARBA00022989"/>
    </source>
</evidence>
<evidence type="ECO:0000259" key="11">
    <source>
        <dbReference type="PROSITE" id="PS52015"/>
    </source>
</evidence>
<keyword evidence="13" id="KW-1185">Reference proteome</keyword>
<comment type="similarity">
    <text evidence="2">Belongs to the TonB family.</text>
</comment>
<evidence type="ECO:0000256" key="6">
    <source>
        <dbReference type="ARBA" id="ARBA00022692"/>
    </source>
</evidence>
<organism evidence="12 13">
    <name type="scientific">Sulfurovum xiamenensis</name>
    <dbReference type="NCBI Taxonomy" id="3019066"/>
    <lineage>
        <taxon>Bacteria</taxon>
        <taxon>Pseudomonadati</taxon>
        <taxon>Campylobacterota</taxon>
        <taxon>Epsilonproteobacteria</taxon>
        <taxon>Campylobacterales</taxon>
        <taxon>Sulfurovaceae</taxon>
        <taxon>Sulfurovum</taxon>
    </lineage>
</organism>
<evidence type="ECO:0000256" key="3">
    <source>
        <dbReference type="ARBA" id="ARBA00022448"/>
    </source>
</evidence>
<dbReference type="InterPro" id="IPR051045">
    <property type="entry name" value="TonB-dependent_transducer"/>
</dbReference>
<dbReference type="Gene3D" id="3.30.1150.10">
    <property type="match status" value="1"/>
</dbReference>
<comment type="caution">
    <text evidence="12">The sequence shown here is derived from an EMBL/GenBank/DDBJ whole genome shotgun (WGS) entry which is preliminary data.</text>
</comment>
<feature type="region of interest" description="Disordered" evidence="10">
    <location>
        <begin position="100"/>
        <end position="132"/>
    </location>
</feature>
<keyword evidence="6" id="KW-0812">Transmembrane</keyword>
<name>A0ABT7QPT1_9BACT</name>
<feature type="compositionally biased region" description="Basic residues" evidence="10">
    <location>
        <begin position="101"/>
        <end position="129"/>
    </location>
</feature>
<gene>
    <name evidence="12" type="ORF">PF327_02720</name>
</gene>
<dbReference type="NCBIfam" id="TIGR01352">
    <property type="entry name" value="tonB_Cterm"/>
    <property type="match status" value="1"/>
</dbReference>